<keyword evidence="1" id="KW-0223">Dioxygenase</keyword>
<accession>A0ACC5R593</accession>
<gene>
    <name evidence="1" type="ORF">JHL16_15800</name>
</gene>
<evidence type="ECO:0000313" key="1">
    <source>
        <dbReference type="EMBL" id="MBK1867822.1"/>
    </source>
</evidence>
<dbReference type="Proteomes" id="UP000616151">
    <property type="component" value="Unassembled WGS sequence"/>
</dbReference>
<dbReference type="EMBL" id="JAENHL010000007">
    <property type="protein sequence ID" value="MBK1867822.1"/>
    <property type="molecule type" value="Genomic_DNA"/>
</dbReference>
<protein>
    <submittedName>
        <fullName evidence="1">Phytanoyl-CoA dioxygenase family protein</fullName>
    </submittedName>
</protein>
<keyword evidence="1" id="KW-0560">Oxidoreductase</keyword>
<sequence>MPASDFERDGVALRENAVDVAIIATLAEEFDAAGVRIGARPFDLSPTIRALIGPEGALGRRARELSGAPPRPVRVLAFDKTPDANWHLPWHQDRVIAVKRRVVLAGFGTWTIKGGQPHVEAPAGLLEKMFNLRLHLDDCDAGNGALKVLPGTHRLGRLSDAEVKSAAVKGQAILCEVKAGGLLAMKALALHASDASTSPRRRRVLHVDYCWGELPNELDWALDA</sequence>
<proteinExistence type="predicted"/>
<evidence type="ECO:0000313" key="2">
    <source>
        <dbReference type="Proteomes" id="UP000616151"/>
    </source>
</evidence>
<comment type="caution">
    <text evidence="1">The sequence shown here is derived from an EMBL/GenBank/DDBJ whole genome shotgun (WGS) entry which is preliminary data.</text>
</comment>
<organism evidence="1 2">
    <name type="scientific">Taklimakanibacter albus</name>
    <dbReference type="NCBI Taxonomy" id="2800327"/>
    <lineage>
        <taxon>Bacteria</taxon>
        <taxon>Pseudomonadati</taxon>
        <taxon>Pseudomonadota</taxon>
        <taxon>Alphaproteobacteria</taxon>
        <taxon>Hyphomicrobiales</taxon>
        <taxon>Aestuariivirgaceae</taxon>
        <taxon>Taklimakanibacter</taxon>
    </lineage>
</organism>
<reference evidence="1" key="1">
    <citation type="submission" date="2021-01" db="EMBL/GenBank/DDBJ databases">
        <authorList>
            <person name="Sun Q."/>
        </authorList>
    </citation>
    <scope>NUCLEOTIDE SEQUENCE</scope>
    <source>
        <strain evidence="1">YIM B02566</strain>
    </source>
</reference>
<keyword evidence="2" id="KW-1185">Reference proteome</keyword>
<name>A0ACC5R593_9HYPH</name>